<reference evidence="1 2" key="1">
    <citation type="submission" date="2018-09" db="EMBL/GenBank/DDBJ databases">
        <title>Bacillus saliacetes sp. nov., isolated from Thai shrimp paste (Ka-pi).</title>
        <authorList>
            <person name="Daroonpunt R."/>
            <person name="Tanasupawat S."/>
            <person name="Yiamsombut S."/>
        </authorList>
    </citation>
    <scope>NUCLEOTIDE SEQUENCE [LARGE SCALE GENOMIC DNA]</scope>
    <source>
        <strain evidence="1 2">SKP7-4</strain>
    </source>
</reference>
<dbReference type="Proteomes" id="UP000265801">
    <property type="component" value="Unassembled WGS sequence"/>
</dbReference>
<dbReference type="PANTHER" id="PTHR37946">
    <property type="entry name" value="SLL1969 PROTEIN"/>
    <property type="match status" value="1"/>
</dbReference>
<dbReference type="SUPFAM" id="SSF53474">
    <property type="entry name" value="alpha/beta-Hydrolases"/>
    <property type="match status" value="1"/>
</dbReference>
<dbReference type="AlphaFoldDB" id="A0A3A1QQ22"/>
<protein>
    <submittedName>
        <fullName evidence="1">Alpha/beta hydrolase</fullName>
    </submittedName>
</protein>
<evidence type="ECO:0000313" key="2">
    <source>
        <dbReference type="Proteomes" id="UP000265801"/>
    </source>
</evidence>
<dbReference type="InterPro" id="IPR010315">
    <property type="entry name" value="DUF915_hydro-like"/>
</dbReference>
<dbReference type="OrthoDB" id="503948at2"/>
<dbReference type="Pfam" id="PF06028">
    <property type="entry name" value="DUF915"/>
    <property type="match status" value="1"/>
</dbReference>
<dbReference type="InterPro" id="IPR029058">
    <property type="entry name" value="AB_hydrolase_fold"/>
</dbReference>
<dbReference type="Gene3D" id="3.40.50.1820">
    <property type="entry name" value="alpha/beta hydrolase"/>
    <property type="match status" value="1"/>
</dbReference>
<dbReference type="EMBL" id="QXIR01000042">
    <property type="protein sequence ID" value="RIW28597.1"/>
    <property type="molecule type" value="Genomic_DNA"/>
</dbReference>
<proteinExistence type="predicted"/>
<organism evidence="1 2">
    <name type="scientific">Bacillus salacetis</name>
    <dbReference type="NCBI Taxonomy" id="2315464"/>
    <lineage>
        <taxon>Bacteria</taxon>
        <taxon>Bacillati</taxon>
        <taxon>Bacillota</taxon>
        <taxon>Bacilli</taxon>
        <taxon>Bacillales</taxon>
        <taxon>Bacillaceae</taxon>
        <taxon>Bacillus</taxon>
    </lineage>
</organism>
<dbReference type="RefSeq" id="WP_119549323.1">
    <property type="nucleotide sequence ID" value="NZ_QXIR01000042.1"/>
</dbReference>
<dbReference type="GO" id="GO:0016787">
    <property type="term" value="F:hydrolase activity"/>
    <property type="evidence" value="ECO:0007669"/>
    <property type="project" value="UniProtKB-KW"/>
</dbReference>
<accession>A0A3A1QQ22</accession>
<keyword evidence="2" id="KW-1185">Reference proteome</keyword>
<evidence type="ECO:0000313" key="1">
    <source>
        <dbReference type="EMBL" id="RIW28597.1"/>
    </source>
</evidence>
<keyword evidence="1" id="KW-0378">Hydrolase</keyword>
<dbReference type="PANTHER" id="PTHR37946:SF1">
    <property type="entry name" value="SLL1969 PROTEIN"/>
    <property type="match status" value="1"/>
</dbReference>
<name>A0A3A1QQ22_9BACI</name>
<sequence>MKNTISKKKVFSVGAMLILAFSLIYISFKSQIAESKENTSGTQSNIPTVFVHGYKGTYNSFKTMLYRFEQNGWGKKELVVYVSAEGEITWKGALHPDPKLPPLVQIVFEKNKASIAETSTRLQSVMKGLKDKFGVEQVYLVGHSMGGLVSTNYLESTKSNGEYPKTLKFSVIGSPFDGISSESYHQVNTGEAIIDLKPDSDALNSLVKKRESFPADIEVMAIAGSGDQVVDVDSAFAIQSIVNEESLQKHLIEDQSIGHSGLHETEKVDKLLKKFLWN</sequence>
<gene>
    <name evidence="1" type="ORF">D3H55_21280</name>
</gene>
<comment type="caution">
    <text evidence="1">The sequence shown here is derived from an EMBL/GenBank/DDBJ whole genome shotgun (WGS) entry which is preliminary data.</text>
</comment>